<gene>
    <name evidence="1" type="ORF">BLNAU_177</name>
</gene>
<evidence type="ECO:0000313" key="2">
    <source>
        <dbReference type="Proteomes" id="UP001281761"/>
    </source>
</evidence>
<evidence type="ECO:0000313" key="1">
    <source>
        <dbReference type="EMBL" id="KAK2964876.1"/>
    </source>
</evidence>
<dbReference type="Proteomes" id="UP001281761">
    <property type="component" value="Unassembled WGS sequence"/>
</dbReference>
<organism evidence="1 2">
    <name type="scientific">Blattamonas nauphoetae</name>
    <dbReference type="NCBI Taxonomy" id="2049346"/>
    <lineage>
        <taxon>Eukaryota</taxon>
        <taxon>Metamonada</taxon>
        <taxon>Preaxostyla</taxon>
        <taxon>Oxymonadida</taxon>
        <taxon>Blattamonas</taxon>
    </lineage>
</organism>
<proteinExistence type="predicted"/>
<sequence>MTTLISNLDLLSSVENAKPEILDHILVSLLETPQHSATIITHNHSIIFYRLLINYYDHSQALTSAKIIQALLKNHEENKDDGLEKQENIKFWPKLLDTIAGLLESMDDNTTNFALNGLVVLVTSPILCKEIATHSKLTTAFNKAAISVLSKPSDVQTQLSALQIIQASLFQLGIRAMSKQTKTIIDQACTLSDPVGQTAKDIKIFITRLEASPIGISVDDVLQKLATGLFAPRVNLTITKTTTKADFLAGISTTNHKNRVKAIVSASRLFQTKSLNSVTIGGVTINIENEESRPVVGAILLEMQESKNFDERSLALKGCFGSSDYTFAMKCLSDSSKLIRNRAQRFLGTLLGRKEKKGPTNIQDELLKLAKSLSDKELMVFLAFERKTLRTTTLEQNKASNLTLTDRLVGEMEEHELIEKMWILPLCSYDVILNHRKSFIMHAESRVWAKLQQYNPMALLNILELWTDDLAEEKNTERWNWKEVSYPLSERLKMSDNGRGIASRRRKEIPQLGMELRKLISATNLFTHPKDQIGFDINDNALLERVLTLFHKQVKLGCLNGITLDKIVKHHPLRLYDFLVKAVEDDAALMSEMKQVLPEWFSSGNPNQRFADVFLNVAYAYTNEQTLNILNIITNHLRDMSYSRLDFSFLKRLTRPRQIWLIEQNPAAFKLEPFLANPQLFNYLPEERLHEEARVTYNHKMLSVYVQLGKMKREDINQPVRDASPVTNVDNTPEHIMFDIGPWLSWDECRLMYVKQSHHKMPYSRLDAGRLISTFVERQKSHLVDFLNLIAQKKNDQEEVRCSLINQFLNCYRVEYVKPEEKKPLLEKAKEIVDNSLQALQCSDLTVGTLKNFVDRFTKLDKEWVQEMEAYLEKADPKKYPRKPVVEDKSIKSKEEAKAALHEASSKWTLAAYNDRPNDFHTLLNSLEKWDLGVDLYLFALSYFGSTDIHILSSMFHFVVGHNPIGAERKRIMQVKKEMREEYEKTGIARVDSDRTILWVDPGIMLSSLVPHLLPTVPSFYSFKPVKQFLFQSRTDLLDRFLKRRVYIDLLQNSSSLPDPTLAVINNTFFEGSPVQQKMFKEELERIITKDESVGISDVVGFVRKLSQLGIETAEEFWTLAEKDKRDRVVQRAVIFMRKMDDLRGKDKIPELITDERVGRVAIDLFRGEIVKMEEDKALNIIKSLPETSPAAVKGKIRLYQLLPATDTVFSVVAAIGDSKLHRDSFVALVELLLKNFLGYHQTWVFMKKAVGSKEDQIANLSYQYSTLTPEQFELRLKVKSEDGTYTATGPQLRSLVIEIILEQLDLYPNQSKLRQVCQAVQSVFRENSHALQDEDRIVLTKMLGIVKVMDEPSQYQQLVNVATQIMTQSSEKDRTLFLEMLEDFEGNCKKSKLMVSCLLRMMDRTGAAPVTDDKTLMRASICKWTAARPNLNPLTVAYSFFMHQTVETLLGSLEGLVGSGVLTQNQLPFVLRYIPSHLTSTLFSVRQPNRRQRTEKSEPVHASETLIGLMESKQEVIRVLGYELGSKGYLYDDLQKYEERYMNDPSDLVKMWYWGTRQ</sequence>
<name>A0ABQ9YM89_9EUKA</name>
<dbReference type="EMBL" id="JARBJD010000001">
    <property type="protein sequence ID" value="KAK2964876.1"/>
    <property type="molecule type" value="Genomic_DNA"/>
</dbReference>
<comment type="caution">
    <text evidence="1">The sequence shown here is derived from an EMBL/GenBank/DDBJ whole genome shotgun (WGS) entry which is preliminary data.</text>
</comment>
<reference evidence="1 2" key="1">
    <citation type="journal article" date="2022" name="bioRxiv">
        <title>Genomics of Preaxostyla Flagellates Illuminates Evolutionary Transitions and the Path Towards Mitochondrial Loss.</title>
        <authorList>
            <person name="Novak L.V.F."/>
            <person name="Treitli S.C."/>
            <person name="Pyrih J."/>
            <person name="Halakuc P."/>
            <person name="Pipaliya S.V."/>
            <person name="Vacek V."/>
            <person name="Brzon O."/>
            <person name="Soukal P."/>
            <person name="Eme L."/>
            <person name="Dacks J.B."/>
            <person name="Karnkowska A."/>
            <person name="Elias M."/>
            <person name="Hampl V."/>
        </authorList>
    </citation>
    <scope>NUCLEOTIDE SEQUENCE [LARGE SCALE GENOMIC DNA]</scope>
    <source>
        <strain evidence="1">NAU3</strain>
        <tissue evidence="1">Gut</tissue>
    </source>
</reference>
<protein>
    <submittedName>
        <fullName evidence="1">Uncharacterized protein</fullName>
    </submittedName>
</protein>
<accession>A0ABQ9YM89</accession>
<keyword evidence="2" id="KW-1185">Reference proteome</keyword>